<organism evidence="1 2">
    <name type="scientific">Dunaliella salina</name>
    <name type="common">Green alga</name>
    <name type="synonym">Protococcus salinus</name>
    <dbReference type="NCBI Taxonomy" id="3046"/>
    <lineage>
        <taxon>Eukaryota</taxon>
        <taxon>Viridiplantae</taxon>
        <taxon>Chlorophyta</taxon>
        <taxon>core chlorophytes</taxon>
        <taxon>Chlorophyceae</taxon>
        <taxon>CS clade</taxon>
        <taxon>Chlamydomonadales</taxon>
        <taxon>Dunaliellaceae</taxon>
        <taxon>Dunaliella</taxon>
    </lineage>
</organism>
<proteinExistence type="predicted"/>
<dbReference type="EMBL" id="MU070000">
    <property type="protein sequence ID" value="KAF5830848.1"/>
    <property type="molecule type" value="Genomic_DNA"/>
</dbReference>
<evidence type="ECO:0000313" key="2">
    <source>
        <dbReference type="Proteomes" id="UP000815325"/>
    </source>
</evidence>
<keyword evidence="2" id="KW-1185">Reference proteome</keyword>
<reference evidence="1" key="1">
    <citation type="submission" date="2017-08" db="EMBL/GenBank/DDBJ databases">
        <authorList>
            <person name="Polle J.E."/>
            <person name="Barry K."/>
            <person name="Cushman J."/>
            <person name="Schmutz J."/>
            <person name="Tran D."/>
            <person name="Hathwaick L.T."/>
            <person name="Yim W.C."/>
            <person name="Jenkins J."/>
            <person name="Mckie-Krisberg Z.M."/>
            <person name="Prochnik S."/>
            <person name="Lindquist E."/>
            <person name="Dockter R.B."/>
            <person name="Adam C."/>
            <person name="Molina H."/>
            <person name="Bunkerborg J."/>
            <person name="Jin E."/>
            <person name="Buchheim M."/>
            <person name="Magnuson J."/>
        </authorList>
    </citation>
    <scope>NUCLEOTIDE SEQUENCE</scope>
    <source>
        <strain evidence="1">CCAP 19/18</strain>
    </source>
</reference>
<evidence type="ECO:0000313" key="1">
    <source>
        <dbReference type="EMBL" id="KAF5830848.1"/>
    </source>
</evidence>
<gene>
    <name evidence="1" type="ORF">DUNSADRAFT_13948</name>
</gene>
<accession>A0ABQ7G8B5</accession>
<comment type="caution">
    <text evidence="1">The sequence shown here is derived from an EMBL/GenBank/DDBJ whole genome shotgun (WGS) entry which is preliminary data.</text>
</comment>
<evidence type="ECO:0008006" key="3">
    <source>
        <dbReference type="Google" id="ProtNLM"/>
    </source>
</evidence>
<name>A0ABQ7G8B5_DUNSA</name>
<protein>
    <recommendedName>
        <fullName evidence="3">Encoded protein</fullName>
    </recommendedName>
</protein>
<sequence>MAPAPNSCPAGNPLASDPSDPCKLRAEFSAHSSSVLKSSVLGSLLPCDLHLPLPSPPPKTSPRTPP</sequence>
<dbReference type="Proteomes" id="UP000815325">
    <property type="component" value="Unassembled WGS sequence"/>
</dbReference>